<evidence type="ECO:0000313" key="2">
    <source>
        <dbReference type="EMBL" id="MCU4974535.1"/>
    </source>
</evidence>
<dbReference type="EMBL" id="JAOPKB010000012">
    <property type="protein sequence ID" value="MCU4974535.1"/>
    <property type="molecule type" value="Genomic_DNA"/>
</dbReference>
<dbReference type="Proteomes" id="UP001321018">
    <property type="component" value="Unassembled WGS sequence"/>
</dbReference>
<dbReference type="Pfam" id="PF25943">
    <property type="entry name" value="DUF7983"/>
    <property type="match status" value="1"/>
</dbReference>
<dbReference type="AlphaFoldDB" id="A0AAP2YZP3"/>
<evidence type="ECO:0000313" key="3">
    <source>
        <dbReference type="Proteomes" id="UP001320972"/>
    </source>
</evidence>
<evidence type="ECO:0000313" key="4">
    <source>
        <dbReference type="Proteomes" id="UP001321018"/>
    </source>
</evidence>
<evidence type="ECO:0000313" key="1">
    <source>
        <dbReference type="EMBL" id="MCU4741745.1"/>
    </source>
</evidence>
<dbReference type="EMBL" id="JAOPKA010000005">
    <property type="protein sequence ID" value="MCU4741745.1"/>
    <property type="molecule type" value="Genomic_DNA"/>
</dbReference>
<dbReference type="InterPro" id="IPR058289">
    <property type="entry name" value="DUF7983"/>
</dbReference>
<name>A0AAP2YZP3_9EURY</name>
<comment type="caution">
    <text evidence="1">The sequence shown here is derived from an EMBL/GenBank/DDBJ whole genome shotgun (WGS) entry which is preliminary data.</text>
</comment>
<dbReference type="RefSeq" id="WP_338003578.1">
    <property type="nucleotide sequence ID" value="NZ_JAOPKA010000005.1"/>
</dbReference>
<accession>A0AAP2YZP3</accession>
<organism evidence="1 4">
    <name type="scientific">Natronoglomus mannanivorans</name>
    <dbReference type="NCBI Taxonomy" id="2979990"/>
    <lineage>
        <taxon>Archaea</taxon>
        <taxon>Methanobacteriati</taxon>
        <taxon>Methanobacteriota</taxon>
        <taxon>Stenosarchaea group</taxon>
        <taxon>Halobacteria</taxon>
        <taxon>Halobacteriales</taxon>
        <taxon>Natrialbaceae</taxon>
        <taxon>Natronoglomus</taxon>
    </lineage>
</organism>
<reference evidence="1 3" key="1">
    <citation type="submission" date="2022-09" db="EMBL/GenBank/DDBJ databases">
        <title>Enrichment on poylsaccharides allowed isolation of novel metabolic and taxonomic groups of Haloarchaea.</title>
        <authorList>
            <person name="Sorokin D.Y."/>
            <person name="Elcheninov A.G."/>
            <person name="Khizhniak T.V."/>
            <person name="Kolganova T.V."/>
            <person name="Kublanov I.V."/>
        </authorList>
    </citation>
    <scope>NUCLEOTIDE SEQUENCE</scope>
    <source>
        <strain evidence="2 3">AArc-m2/3/4</strain>
        <strain evidence="1">AArc-xg1-1</strain>
    </source>
</reference>
<gene>
    <name evidence="2" type="ORF">OB955_17585</name>
    <name evidence="1" type="ORF">OB960_10090</name>
</gene>
<keyword evidence="3" id="KW-1185">Reference proteome</keyword>
<proteinExistence type="predicted"/>
<sequence>MVDDALWDELREQCERLESGTELTTPVSGRRFEIERADETQLVVRFRDSSEERSLSREQFEVLAGRLDDGPIPIETLTPGVEPYATVLTLSESYGVDDGTITTSDETVAGESPYLVSPEAARSQAERVHDDALLLAALLSRLDATKPASLETEPLTDLYVLLSDVQRGSDRLRGSTGDAVLERLGPDQTLRGRFGSVHRTTRRYRHLKDEETVLDALDEYGIPHEWVLGVDTEKLDVVLATTELDEAEVYDVDERVYAQKTGVDEAEKFEYLQGLADRIEDLEGEKGEELLSDLEGLEDRLEEALSAG</sequence>
<protein>
    <submittedName>
        <fullName evidence="1">Uncharacterized protein</fullName>
    </submittedName>
</protein>
<dbReference type="Proteomes" id="UP001320972">
    <property type="component" value="Unassembled WGS sequence"/>
</dbReference>